<name>A0A9D4GIQ8_DREPO</name>
<keyword evidence="2" id="KW-1185">Reference proteome</keyword>
<proteinExistence type="predicted"/>
<accession>A0A9D4GIQ8</accession>
<evidence type="ECO:0008006" key="3">
    <source>
        <dbReference type="Google" id="ProtNLM"/>
    </source>
</evidence>
<sequence>MCVTNIYVLIVIENVNTKGMDMCQEHGKTIKFFCEDHCKLCCNTCNTCAFKHRKCDNVDELANISSQEGEELKDLNKTLLQLENESGSIIADCNLSEDVLSETIAGIAKQVDEMMERIIELFDKAKTKIMEEADDFKTEKIKRLGEINKSSSKVNEDINELLPNNSALQEETHKEVPLLLNQSPRSCSCPWISNRLEMIRGNLFLLGLTSYQMGDG</sequence>
<dbReference type="Proteomes" id="UP000828390">
    <property type="component" value="Unassembled WGS sequence"/>
</dbReference>
<gene>
    <name evidence="1" type="ORF">DPMN_144336</name>
</gene>
<evidence type="ECO:0000313" key="1">
    <source>
        <dbReference type="EMBL" id="KAH3815805.1"/>
    </source>
</evidence>
<comment type="caution">
    <text evidence="1">The sequence shown here is derived from an EMBL/GenBank/DDBJ whole genome shotgun (WGS) entry which is preliminary data.</text>
</comment>
<organism evidence="1 2">
    <name type="scientific">Dreissena polymorpha</name>
    <name type="common">Zebra mussel</name>
    <name type="synonym">Mytilus polymorpha</name>
    <dbReference type="NCBI Taxonomy" id="45954"/>
    <lineage>
        <taxon>Eukaryota</taxon>
        <taxon>Metazoa</taxon>
        <taxon>Spiralia</taxon>
        <taxon>Lophotrochozoa</taxon>
        <taxon>Mollusca</taxon>
        <taxon>Bivalvia</taxon>
        <taxon>Autobranchia</taxon>
        <taxon>Heteroconchia</taxon>
        <taxon>Euheterodonta</taxon>
        <taxon>Imparidentia</taxon>
        <taxon>Neoheterodontei</taxon>
        <taxon>Myida</taxon>
        <taxon>Dreissenoidea</taxon>
        <taxon>Dreissenidae</taxon>
        <taxon>Dreissena</taxon>
    </lineage>
</organism>
<evidence type="ECO:0000313" key="2">
    <source>
        <dbReference type="Proteomes" id="UP000828390"/>
    </source>
</evidence>
<dbReference type="EMBL" id="JAIWYP010000006">
    <property type="protein sequence ID" value="KAH3815805.1"/>
    <property type="molecule type" value="Genomic_DNA"/>
</dbReference>
<dbReference type="Gene3D" id="3.30.160.60">
    <property type="entry name" value="Classic Zinc Finger"/>
    <property type="match status" value="1"/>
</dbReference>
<dbReference type="SUPFAM" id="SSF57845">
    <property type="entry name" value="B-box zinc-binding domain"/>
    <property type="match status" value="1"/>
</dbReference>
<protein>
    <recommendedName>
        <fullName evidence="3">B box-type domain-containing protein</fullName>
    </recommendedName>
</protein>
<reference evidence="1" key="1">
    <citation type="journal article" date="2019" name="bioRxiv">
        <title>The Genome of the Zebra Mussel, Dreissena polymorpha: A Resource for Invasive Species Research.</title>
        <authorList>
            <person name="McCartney M.A."/>
            <person name="Auch B."/>
            <person name="Kono T."/>
            <person name="Mallez S."/>
            <person name="Zhang Y."/>
            <person name="Obille A."/>
            <person name="Becker A."/>
            <person name="Abrahante J.E."/>
            <person name="Garbe J."/>
            <person name="Badalamenti J.P."/>
            <person name="Herman A."/>
            <person name="Mangelson H."/>
            <person name="Liachko I."/>
            <person name="Sullivan S."/>
            <person name="Sone E.D."/>
            <person name="Koren S."/>
            <person name="Silverstein K.A.T."/>
            <person name="Beckman K.B."/>
            <person name="Gohl D.M."/>
        </authorList>
    </citation>
    <scope>NUCLEOTIDE SEQUENCE</scope>
    <source>
        <strain evidence="1">Duluth1</strain>
        <tissue evidence="1">Whole animal</tissue>
    </source>
</reference>
<reference evidence="1" key="2">
    <citation type="submission" date="2020-11" db="EMBL/GenBank/DDBJ databases">
        <authorList>
            <person name="McCartney M.A."/>
            <person name="Auch B."/>
            <person name="Kono T."/>
            <person name="Mallez S."/>
            <person name="Becker A."/>
            <person name="Gohl D.M."/>
            <person name="Silverstein K.A.T."/>
            <person name="Koren S."/>
            <person name="Bechman K.B."/>
            <person name="Herman A."/>
            <person name="Abrahante J.E."/>
            <person name="Garbe J."/>
        </authorList>
    </citation>
    <scope>NUCLEOTIDE SEQUENCE</scope>
    <source>
        <strain evidence="1">Duluth1</strain>
        <tissue evidence="1">Whole animal</tissue>
    </source>
</reference>
<dbReference type="AlphaFoldDB" id="A0A9D4GIQ8"/>